<evidence type="ECO:0000313" key="2">
    <source>
        <dbReference type="Proteomes" id="UP000001064"/>
    </source>
</evidence>
<name>F0ZIA4_DICPU</name>
<dbReference type="AlphaFoldDB" id="F0ZIA4"/>
<dbReference type="Proteomes" id="UP000001064">
    <property type="component" value="Unassembled WGS sequence"/>
</dbReference>
<reference evidence="2" key="1">
    <citation type="journal article" date="2011" name="Genome Biol.">
        <title>Comparative genomics of the social amoebae Dictyostelium discoideum and Dictyostelium purpureum.</title>
        <authorList>
            <consortium name="US DOE Joint Genome Institute (JGI-PGF)"/>
            <person name="Sucgang R."/>
            <person name="Kuo A."/>
            <person name="Tian X."/>
            <person name="Salerno W."/>
            <person name="Parikh A."/>
            <person name="Feasley C.L."/>
            <person name="Dalin E."/>
            <person name="Tu H."/>
            <person name="Huang E."/>
            <person name="Barry K."/>
            <person name="Lindquist E."/>
            <person name="Shapiro H."/>
            <person name="Bruce D."/>
            <person name="Schmutz J."/>
            <person name="Salamov A."/>
            <person name="Fey P."/>
            <person name="Gaudet P."/>
            <person name="Anjard C."/>
            <person name="Babu M.M."/>
            <person name="Basu S."/>
            <person name="Bushmanova Y."/>
            <person name="van der Wel H."/>
            <person name="Katoh-Kurasawa M."/>
            <person name="Dinh C."/>
            <person name="Coutinho P.M."/>
            <person name="Saito T."/>
            <person name="Elias M."/>
            <person name="Schaap P."/>
            <person name="Kay R.R."/>
            <person name="Henrissat B."/>
            <person name="Eichinger L."/>
            <person name="Rivero F."/>
            <person name="Putnam N.H."/>
            <person name="West C.M."/>
            <person name="Loomis W.F."/>
            <person name="Chisholm R.L."/>
            <person name="Shaulsky G."/>
            <person name="Strassmann J.E."/>
            <person name="Queller D.C."/>
            <person name="Kuspa A."/>
            <person name="Grigoriev I.V."/>
        </authorList>
    </citation>
    <scope>NUCLEOTIDE SEQUENCE [LARGE SCALE GENOMIC DNA]</scope>
    <source>
        <strain evidence="2">QSDP1</strain>
    </source>
</reference>
<accession>F0ZIA4</accession>
<evidence type="ECO:0000313" key="1">
    <source>
        <dbReference type="EMBL" id="EGC36340.1"/>
    </source>
</evidence>
<organism evidence="1 2">
    <name type="scientific">Dictyostelium purpureum</name>
    <name type="common">Slime mold</name>
    <dbReference type="NCBI Taxonomy" id="5786"/>
    <lineage>
        <taxon>Eukaryota</taxon>
        <taxon>Amoebozoa</taxon>
        <taxon>Evosea</taxon>
        <taxon>Eumycetozoa</taxon>
        <taxon>Dictyostelia</taxon>
        <taxon>Dictyosteliales</taxon>
        <taxon>Dictyosteliaceae</taxon>
        <taxon>Dictyostelium</taxon>
    </lineage>
</organism>
<gene>
    <name evidence="1" type="ORF">DICPUDRAFT_151217</name>
</gene>
<dbReference type="FunCoup" id="F0ZIA4">
    <property type="interactions" value="398"/>
</dbReference>
<protein>
    <submittedName>
        <fullName evidence="1">Uncharacterized protein</fullName>
    </submittedName>
</protein>
<dbReference type="KEGG" id="dpp:DICPUDRAFT_151217"/>
<dbReference type="EMBL" id="GL871030">
    <property type="protein sequence ID" value="EGC36340.1"/>
    <property type="molecule type" value="Genomic_DNA"/>
</dbReference>
<proteinExistence type="predicted"/>
<dbReference type="VEuPathDB" id="AmoebaDB:DICPUDRAFT_151217"/>
<sequence length="991" mass="117763">MWGFFRINHRLVSNSAIKFRNFSTTTTETATINKPIAQAKYSEFISAQRGFKNKIRKVDLKKFSFINFQDLEIQNKIPLHFSESIKNASDENSVYREIDYYLNYEAKDVATVSKLYQSLPGTYKKNNYVLRSFLRFFKNNSQDQLFLEMAKSARVNDSFDTESYVLIVDFLLKQEQRDYSFLDKMVKKLRESIEENSKDRERDYKVNNLTKSILIEYYLEICDFQNCENFFKSCSTEEEFPVDHFILFIQRLIKANPQKALDITKKTLIKYDRGIKSLEYIRILQVFKKENRNDCILEIWSSSDVNFNKSKFIIEYLTHKEGDIHLAKTILEELSKKDKFNLINNGEKLMGPLFNYYLAKKEPEEVLKLLKFIRKYDIILSPQFIFHSILKPKLYDFSVISQYMLSQRSFLQSFGWVIAYCERYDTPENKELVNNLLEPIKNNPRLLASAIFDIVQVYLLLDDFQKAVQWYTSASSIYQINTGATMFHIFMEYHKKKGEQELVEFWRNSLVQSGFYRDSLPGPLGEKFIKRLDQKIPHLDLIHQGNSDSDFVERFDSHCLKSEKFMKEIQKRQQRFLDSENRPNQIVDVVEVESLIRKNDVQTLKIQLANYVENQLLPKETIVRILDIIYLNNPDEFISYTSTAFKKPTLEFKQILQSTIIKFDFEKGVELFKDDILKYKSPIFLSSILIYAVRKGYIRLSLAILRFCVMNNLEFSPQARYIIALEFRNIQLKSQTIHFNYNTNTDFFFFNNDKDDTDFSGVFRKYKKLKENGNYYLYNNIEDPDLQNIHVNKIFAFSERIKSCRFHIFTLYKNFILDAPDKISSTLNVFYRYYDIPLSNLCIHFLIDLGEEKNADVIIDRALSLEMFNRETLLLYIQAKRKFNKQQFNIEEIINKYNLVKKLNLLENEIEKLIEISNSEGLTADSSDEHYNSYSVYLENYTFIREYLRKPKRGEDVELRNNYIAIDNMDDKDNEDFIWELSKDIRGSLEK</sequence>
<dbReference type="RefSeq" id="XP_003287155.1">
    <property type="nucleotide sequence ID" value="XM_003287107.1"/>
</dbReference>
<dbReference type="InParanoid" id="F0ZIA4"/>
<dbReference type="OrthoDB" id="185373at2759"/>
<dbReference type="GeneID" id="10500859"/>
<keyword evidence="2" id="KW-1185">Reference proteome</keyword>
<dbReference type="eggNOG" id="ENOG502RHVV">
    <property type="taxonomic scope" value="Eukaryota"/>
</dbReference>
<dbReference type="OMA" id="IAYCERY"/>